<dbReference type="RefSeq" id="XP_007366449.1">
    <property type="nucleotide sequence ID" value="XM_007366387.1"/>
</dbReference>
<dbReference type="HOGENOM" id="CLU_074847_0_0_1"/>
<proteinExistence type="predicted"/>
<dbReference type="AlphaFoldDB" id="R7SXK4"/>
<evidence type="ECO:0000313" key="1">
    <source>
        <dbReference type="EMBL" id="EJF60914.1"/>
    </source>
</evidence>
<dbReference type="OrthoDB" id="245563at2759"/>
<dbReference type="KEGG" id="dsq:DICSQDRAFT_61816"/>
<accession>R7SXK4</accession>
<protein>
    <submittedName>
        <fullName evidence="1">Uncharacterized protein</fullName>
    </submittedName>
</protein>
<organism evidence="1 2">
    <name type="scientific">Dichomitus squalens (strain LYAD-421)</name>
    <name type="common">Western red white-rot fungus</name>
    <dbReference type="NCBI Taxonomy" id="732165"/>
    <lineage>
        <taxon>Eukaryota</taxon>
        <taxon>Fungi</taxon>
        <taxon>Dikarya</taxon>
        <taxon>Basidiomycota</taxon>
        <taxon>Agaricomycotina</taxon>
        <taxon>Agaricomycetes</taxon>
        <taxon>Polyporales</taxon>
        <taxon>Polyporaceae</taxon>
        <taxon>Dichomitus</taxon>
    </lineage>
</organism>
<gene>
    <name evidence="1" type="ORF">DICSQDRAFT_61816</name>
</gene>
<dbReference type="GeneID" id="18843076"/>
<reference evidence="1 2" key="1">
    <citation type="journal article" date="2012" name="Science">
        <title>The Paleozoic origin of enzymatic lignin decomposition reconstructed from 31 fungal genomes.</title>
        <authorList>
            <person name="Floudas D."/>
            <person name="Binder M."/>
            <person name="Riley R."/>
            <person name="Barry K."/>
            <person name="Blanchette R.A."/>
            <person name="Henrissat B."/>
            <person name="Martinez A.T."/>
            <person name="Otillar R."/>
            <person name="Spatafora J.W."/>
            <person name="Yadav J.S."/>
            <person name="Aerts A."/>
            <person name="Benoit I."/>
            <person name="Boyd A."/>
            <person name="Carlson A."/>
            <person name="Copeland A."/>
            <person name="Coutinho P.M."/>
            <person name="de Vries R.P."/>
            <person name="Ferreira P."/>
            <person name="Findley K."/>
            <person name="Foster B."/>
            <person name="Gaskell J."/>
            <person name="Glotzer D."/>
            <person name="Gorecki P."/>
            <person name="Heitman J."/>
            <person name="Hesse C."/>
            <person name="Hori C."/>
            <person name="Igarashi K."/>
            <person name="Jurgens J.A."/>
            <person name="Kallen N."/>
            <person name="Kersten P."/>
            <person name="Kohler A."/>
            <person name="Kuees U."/>
            <person name="Kumar T.K.A."/>
            <person name="Kuo A."/>
            <person name="LaButti K."/>
            <person name="Larrondo L.F."/>
            <person name="Lindquist E."/>
            <person name="Ling A."/>
            <person name="Lombard V."/>
            <person name="Lucas S."/>
            <person name="Lundell T."/>
            <person name="Martin R."/>
            <person name="McLaughlin D.J."/>
            <person name="Morgenstern I."/>
            <person name="Morin E."/>
            <person name="Murat C."/>
            <person name="Nagy L.G."/>
            <person name="Nolan M."/>
            <person name="Ohm R.A."/>
            <person name="Patyshakuliyeva A."/>
            <person name="Rokas A."/>
            <person name="Ruiz-Duenas F.J."/>
            <person name="Sabat G."/>
            <person name="Salamov A."/>
            <person name="Samejima M."/>
            <person name="Schmutz J."/>
            <person name="Slot J.C."/>
            <person name="St John F."/>
            <person name="Stenlid J."/>
            <person name="Sun H."/>
            <person name="Sun S."/>
            <person name="Syed K."/>
            <person name="Tsang A."/>
            <person name="Wiebenga A."/>
            <person name="Young D."/>
            <person name="Pisabarro A."/>
            <person name="Eastwood D.C."/>
            <person name="Martin F."/>
            <person name="Cullen D."/>
            <person name="Grigoriev I.V."/>
            <person name="Hibbett D.S."/>
        </authorList>
    </citation>
    <scope>NUCLEOTIDE SEQUENCE [LARGE SCALE GENOMIC DNA]</scope>
    <source>
        <strain evidence="1 2">LYAD-421 SS1</strain>
    </source>
</reference>
<dbReference type="EMBL" id="JH719413">
    <property type="protein sequence ID" value="EJF60914.1"/>
    <property type="molecule type" value="Genomic_DNA"/>
</dbReference>
<dbReference type="Proteomes" id="UP000053319">
    <property type="component" value="Unassembled WGS sequence"/>
</dbReference>
<evidence type="ECO:0000313" key="2">
    <source>
        <dbReference type="Proteomes" id="UP000053319"/>
    </source>
</evidence>
<name>R7SXK4_DICSQ</name>
<sequence length="241" mass="26298">MVSKPLIVVICLDEEGVSEIINDRLYTVLARKDEVLKATSLSEARRHLTSTIRPHAVIVADDAVTYPRNREVLLRLVEYAKAGGTVVYAGTFSSSVRHQDLDSMFKDVWGLPWRAFSFATTTHTVNPRVQGLNPNGLVKRYVVDANHIDHVALEDAVYLPSSVVKKLRKGGHQSAGQTYRTPAAFATVGRGRVGYIGDIDGDDDTTRLVIAMCFWPGSRAPVPPGDGVAEVVSILMSVQGL</sequence>
<dbReference type="OMA" id="FAPYESG"/>